<proteinExistence type="predicted"/>
<evidence type="ECO:0000256" key="6">
    <source>
        <dbReference type="ARBA" id="ARBA00022989"/>
    </source>
</evidence>
<dbReference type="RefSeq" id="WP_120488937.1">
    <property type="nucleotide sequence ID" value="NZ_CP029149.1"/>
</dbReference>
<evidence type="ECO:0000313" key="10">
    <source>
        <dbReference type="EMBL" id="QHN66040.1"/>
    </source>
</evidence>
<keyword evidence="5" id="KW-0812">Transmembrane</keyword>
<dbReference type="GO" id="GO:0006811">
    <property type="term" value="P:monoatomic ion transport"/>
    <property type="evidence" value="ECO:0007669"/>
    <property type="project" value="UniProtKB-KW"/>
</dbReference>
<keyword evidence="11" id="KW-1185">Reference proteome</keyword>
<keyword evidence="2" id="KW-0813">Transport</keyword>
<dbReference type="AlphaFoldDB" id="A0A6P1QZB7"/>
<name>A0A6P1QZB7_9FLAO</name>
<dbReference type="PANTHER" id="PTHR43298">
    <property type="entry name" value="MULTIDRUG RESISTANCE PROTEIN NORM-RELATED"/>
    <property type="match status" value="1"/>
</dbReference>
<protein>
    <recommendedName>
        <fullName evidence="9">Multidrug-efflux transporter</fullName>
    </recommendedName>
</protein>
<keyword evidence="7" id="KW-0406">Ion transport</keyword>
<evidence type="ECO:0000256" key="4">
    <source>
        <dbReference type="ARBA" id="ARBA00022475"/>
    </source>
</evidence>
<comment type="subcellular location">
    <subcellularLocation>
        <location evidence="1">Cell membrane</location>
        <topology evidence="1">Multi-pass membrane protein</topology>
    </subcellularLocation>
</comment>
<evidence type="ECO:0000256" key="5">
    <source>
        <dbReference type="ARBA" id="ARBA00022692"/>
    </source>
</evidence>
<accession>A0A6P1QZB7</accession>
<dbReference type="KEGG" id="bcad:DBX24_09170"/>
<dbReference type="Proteomes" id="UP000464318">
    <property type="component" value="Chromosome"/>
</dbReference>
<dbReference type="InterPro" id="IPR050222">
    <property type="entry name" value="MATE_MdtK"/>
</dbReference>
<evidence type="ECO:0000256" key="2">
    <source>
        <dbReference type="ARBA" id="ARBA00022448"/>
    </source>
</evidence>
<evidence type="ECO:0000256" key="8">
    <source>
        <dbReference type="ARBA" id="ARBA00023136"/>
    </source>
</evidence>
<keyword evidence="3" id="KW-0050">Antiport</keyword>
<dbReference type="GO" id="GO:0005886">
    <property type="term" value="C:plasma membrane"/>
    <property type="evidence" value="ECO:0007669"/>
    <property type="project" value="UniProtKB-SubCell"/>
</dbReference>
<organism evidence="10 11">
    <name type="scientific">Bergeyella cardium</name>
    <dbReference type="NCBI Taxonomy" id="1585976"/>
    <lineage>
        <taxon>Bacteria</taxon>
        <taxon>Pseudomonadati</taxon>
        <taxon>Bacteroidota</taxon>
        <taxon>Flavobacteriia</taxon>
        <taxon>Flavobacteriales</taxon>
        <taxon>Weeksellaceae</taxon>
        <taxon>Bergeyella</taxon>
    </lineage>
</organism>
<keyword evidence="6" id="KW-1133">Transmembrane helix</keyword>
<keyword evidence="4" id="KW-1003">Cell membrane</keyword>
<dbReference type="InterPro" id="IPR002528">
    <property type="entry name" value="MATE_fam"/>
</dbReference>
<gene>
    <name evidence="10" type="ORF">DBX24_09170</name>
</gene>
<dbReference type="CDD" id="cd13131">
    <property type="entry name" value="MATE_NorM_like"/>
    <property type="match status" value="1"/>
</dbReference>
<dbReference type="PANTHER" id="PTHR43298:SF2">
    <property type="entry name" value="FMN_FAD EXPORTER YEEO-RELATED"/>
    <property type="match status" value="1"/>
</dbReference>
<dbReference type="GO" id="GO:0042910">
    <property type="term" value="F:xenobiotic transmembrane transporter activity"/>
    <property type="evidence" value="ECO:0007669"/>
    <property type="project" value="InterPro"/>
</dbReference>
<evidence type="ECO:0000256" key="7">
    <source>
        <dbReference type="ARBA" id="ARBA00023065"/>
    </source>
</evidence>
<dbReference type="PIRSF" id="PIRSF006603">
    <property type="entry name" value="DinF"/>
    <property type="match status" value="1"/>
</dbReference>
<keyword evidence="8" id="KW-0472">Membrane</keyword>
<dbReference type="OrthoDB" id="9780160at2"/>
<evidence type="ECO:0000313" key="11">
    <source>
        <dbReference type="Proteomes" id="UP000464318"/>
    </source>
</evidence>
<evidence type="ECO:0000256" key="3">
    <source>
        <dbReference type="ARBA" id="ARBA00022449"/>
    </source>
</evidence>
<evidence type="ECO:0000256" key="1">
    <source>
        <dbReference type="ARBA" id="ARBA00004651"/>
    </source>
</evidence>
<dbReference type="EMBL" id="CP029149">
    <property type="protein sequence ID" value="QHN66040.1"/>
    <property type="molecule type" value="Genomic_DNA"/>
</dbReference>
<dbReference type="NCBIfam" id="TIGR00797">
    <property type="entry name" value="matE"/>
    <property type="match status" value="1"/>
</dbReference>
<dbReference type="Pfam" id="PF01554">
    <property type="entry name" value="MatE"/>
    <property type="match status" value="2"/>
</dbReference>
<dbReference type="InterPro" id="IPR048279">
    <property type="entry name" value="MdtK-like"/>
</dbReference>
<dbReference type="GO" id="GO:0015297">
    <property type="term" value="F:antiporter activity"/>
    <property type="evidence" value="ECO:0007669"/>
    <property type="project" value="UniProtKB-KW"/>
</dbReference>
<evidence type="ECO:0000256" key="9">
    <source>
        <dbReference type="ARBA" id="ARBA00031636"/>
    </source>
</evidence>
<reference evidence="10 11" key="1">
    <citation type="submission" date="2018-04" db="EMBL/GenBank/DDBJ databases">
        <title>Characteristic and Complete Genome Sequencing of A Novel Member of Infective Endocarditis Causative Bacteria: Bergeyella cardium QL-PH.</title>
        <authorList>
            <person name="Pan H."/>
            <person name="Sun E."/>
            <person name="Zhang Y."/>
        </authorList>
    </citation>
    <scope>NUCLEOTIDE SEQUENCE [LARGE SCALE GENOMIC DNA]</scope>
    <source>
        <strain evidence="10 11">HPQL</strain>
    </source>
</reference>
<sequence>MSFLNPVYTKQTLKLAIPVMLTQLGQASVNLFDNIIVGRLLGANALASVSLGNSVFFSVFVFALGISLAIPPLVSEANSQNNHSQINKVFSHGFVINLAIGILLAALLLLISPLMKYAQQPPEIIPDAMRFLNIMAISIIPFMIFQTMREVSEGLSYTIGVTVATVAANLINIALNYTFIEGLFGITPMGVAGSAYATLISRFFIIIFLYFIMRRESKTQKYLKEFSLKLEIFSKEMFRKMLKIGVPIAFQLFFEVSTFAGASFICGLVSATDVAAHQVAMTMVSFTYNLCVGFSVASTIMVGNKFGERDFLGARKIGVNNIKIAFIFMSLCCLIFILGKDILPTFYTKPGETNVVVLASMLLIIASLFQLSDGIQVVALGSLRGLQDVKIPSIFTFIAYWVITIPLGYYLCYVRGMGAVGMWIAFGVGLTISAVLLVRRFLILTSRSDFASAS</sequence>